<reference evidence="1 2" key="1">
    <citation type="submission" date="2016-12" db="EMBL/GenBank/DDBJ databases">
        <authorList>
            <person name="Song W.-J."/>
            <person name="Kurnit D.M."/>
        </authorList>
    </citation>
    <scope>NUCLEOTIDE SEQUENCE [LARGE SCALE GENOMIC DNA]</scope>
    <source>
        <strain evidence="1 2">DSM 18488</strain>
    </source>
</reference>
<organism evidence="1 2">
    <name type="scientific">Desulfopila aestuarii DSM 18488</name>
    <dbReference type="NCBI Taxonomy" id="1121416"/>
    <lineage>
        <taxon>Bacteria</taxon>
        <taxon>Pseudomonadati</taxon>
        <taxon>Thermodesulfobacteriota</taxon>
        <taxon>Desulfobulbia</taxon>
        <taxon>Desulfobulbales</taxon>
        <taxon>Desulfocapsaceae</taxon>
        <taxon>Desulfopila</taxon>
    </lineage>
</organism>
<keyword evidence="2" id="KW-1185">Reference proteome</keyword>
<accession>A0A1M7XYC1</accession>
<dbReference type="EMBL" id="FRFE01000002">
    <property type="protein sequence ID" value="SHO44022.1"/>
    <property type="molecule type" value="Genomic_DNA"/>
</dbReference>
<evidence type="ECO:0000313" key="1">
    <source>
        <dbReference type="EMBL" id="SHO44022.1"/>
    </source>
</evidence>
<dbReference type="AlphaFoldDB" id="A0A1M7XYC1"/>
<dbReference type="STRING" id="1121416.SAMN02745220_00613"/>
<gene>
    <name evidence="1" type="ORF">SAMN02745220_00613</name>
</gene>
<sequence>MNLILEGERHGKNKKIQQANCGNGKCWNSTKEDENAVFLCSHGHVSTVNYLENSTCSIMNE</sequence>
<dbReference type="Proteomes" id="UP000184603">
    <property type="component" value="Unassembled WGS sequence"/>
</dbReference>
<evidence type="ECO:0000313" key="2">
    <source>
        <dbReference type="Proteomes" id="UP000184603"/>
    </source>
</evidence>
<name>A0A1M7XYC1_9BACT</name>
<protein>
    <submittedName>
        <fullName evidence="1">Uncharacterized protein</fullName>
    </submittedName>
</protein>
<proteinExistence type="predicted"/>